<dbReference type="InterPro" id="IPR029510">
    <property type="entry name" value="Ald_DH_CS_GLU"/>
</dbReference>
<comment type="caution">
    <text evidence="7">The sequence shown here is derived from an EMBL/GenBank/DDBJ whole genome shotgun (WGS) entry which is preliminary data.</text>
</comment>
<protein>
    <submittedName>
        <fullName evidence="7">Aldehyde dehydrogenase family protein</fullName>
    </submittedName>
</protein>
<accession>A0ABW0YL03</accession>
<organism evidence="7 8">
    <name type="scientific">Thalassorhabdus alkalitolerans</name>
    <dbReference type="NCBI Taxonomy" id="2282697"/>
    <lineage>
        <taxon>Bacteria</taxon>
        <taxon>Bacillati</taxon>
        <taxon>Bacillota</taxon>
        <taxon>Bacilli</taxon>
        <taxon>Bacillales</taxon>
        <taxon>Bacillaceae</taxon>
        <taxon>Thalassorhabdus</taxon>
    </lineage>
</organism>
<evidence type="ECO:0000256" key="1">
    <source>
        <dbReference type="ARBA" id="ARBA00009986"/>
    </source>
</evidence>
<evidence type="ECO:0000256" key="5">
    <source>
        <dbReference type="RuleBase" id="RU003345"/>
    </source>
</evidence>
<dbReference type="Gene3D" id="3.40.309.10">
    <property type="entry name" value="Aldehyde Dehydrogenase, Chain A, domain 2"/>
    <property type="match status" value="1"/>
</dbReference>
<dbReference type="InterPro" id="IPR016161">
    <property type="entry name" value="Ald_DH/histidinol_DH"/>
</dbReference>
<keyword evidence="2 5" id="KW-0560">Oxidoreductase</keyword>
<dbReference type="Proteomes" id="UP001596142">
    <property type="component" value="Unassembled WGS sequence"/>
</dbReference>
<evidence type="ECO:0000259" key="6">
    <source>
        <dbReference type="Pfam" id="PF00171"/>
    </source>
</evidence>
<feature type="active site" evidence="4">
    <location>
        <position position="253"/>
    </location>
</feature>
<evidence type="ECO:0000256" key="3">
    <source>
        <dbReference type="ARBA" id="ARBA00023027"/>
    </source>
</evidence>
<dbReference type="PANTHER" id="PTHR42986">
    <property type="entry name" value="BENZALDEHYDE DEHYDROGENASE YFMT"/>
    <property type="match status" value="1"/>
</dbReference>
<evidence type="ECO:0000313" key="8">
    <source>
        <dbReference type="Proteomes" id="UP001596142"/>
    </source>
</evidence>
<name>A0ABW0YL03_9BACI</name>
<dbReference type="RefSeq" id="WP_385940549.1">
    <property type="nucleotide sequence ID" value="NZ_JBHSOZ010000004.1"/>
</dbReference>
<dbReference type="PANTHER" id="PTHR42986:SF1">
    <property type="entry name" value="BENZALDEHYDE DEHYDROGENASE YFMT"/>
    <property type="match status" value="1"/>
</dbReference>
<keyword evidence="3" id="KW-0520">NAD</keyword>
<reference evidence="8" key="1">
    <citation type="journal article" date="2019" name="Int. J. Syst. Evol. Microbiol.">
        <title>The Global Catalogue of Microorganisms (GCM) 10K type strain sequencing project: providing services to taxonomists for standard genome sequencing and annotation.</title>
        <authorList>
            <consortium name="The Broad Institute Genomics Platform"/>
            <consortium name="The Broad Institute Genome Sequencing Center for Infectious Disease"/>
            <person name="Wu L."/>
            <person name="Ma J."/>
        </authorList>
    </citation>
    <scope>NUCLEOTIDE SEQUENCE [LARGE SCALE GENOMIC DNA]</scope>
    <source>
        <strain evidence="8">CECT 7184</strain>
    </source>
</reference>
<feature type="domain" description="Aldehyde dehydrogenase" evidence="6">
    <location>
        <begin position="16"/>
        <end position="474"/>
    </location>
</feature>
<keyword evidence="8" id="KW-1185">Reference proteome</keyword>
<dbReference type="PROSITE" id="PS00687">
    <property type="entry name" value="ALDEHYDE_DEHYDR_GLU"/>
    <property type="match status" value="1"/>
</dbReference>
<dbReference type="Gene3D" id="3.40.605.10">
    <property type="entry name" value="Aldehyde Dehydrogenase, Chain A, domain 1"/>
    <property type="match status" value="1"/>
</dbReference>
<comment type="similarity">
    <text evidence="1 5">Belongs to the aldehyde dehydrogenase family.</text>
</comment>
<dbReference type="InterPro" id="IPR015590">
    <property type="entry name" value="Aldehyde_DH_dom"/>
</dbReference>
<dbReference type="SUPFAM" id="SSF53720">
    <property type="entry name" value="ALDH-like"/>
    <property type="match status" value="1"/>
</dbReference>
<gene>
    <name evidence="7" type="ORF">ACFPU1_09735</name>
</gene>
<dbReference type="InterPro" id="IPR016163">
    <property type="entry name" value="Ald_DH_C"/>
</dbReference>
<sequence length="485" mass="53135">MISYETLGKQFIGGKWRQGQSSRLLKNINPYNEEILTEITAATVDDIDEAYASALEAKREWDKVNAYNKRDILEKAVDYIKEHEEKITEIIVEELGGTRLKAAFEISLVKNMIKEAATFPLRMEGKILPSTEDSKENRLYRIPGGVVGVISPFNFPFFLSVKSVAPALGAGNGVVLKPHEDSPVTGGTLVAKIFEEAGIPNGLLNVVITDIDEIGDAFVEHPIPRIISFTGSTAVGSHIGQLAVKNFKKPLLELGGNSAFIIMKDADLDYAVQAAVFSRFTHQGQICMSSNRILVQKPIYDEFIEKYAEKVSSLKTGDPKDPNTIIGPVINTRQAENLKMAVEKGIEAGAVPVVRGAITGRMVEPTVLADVTPDMLAAQEELFGPVVCVIPFETEEEAISIANNSKFGLSGAVHTANLEKGVEMAKKIHTGMIHVNDITINDEPIVAFGGEKQSGLGRLNGEWSLEEFTTLQWVSVNYEQRQFPY</sequence>
<dbReference type="EMBL" id="JBHSOZ010000004">
    <property type="protein sequence ID" value="MFC5713064.1"/>
    <property type="molecule type" value="Genomic_DNA"/>
</dbReference>
<evidence type="ECO:0000256" key="4">
    <source>
        <dbReference type="PROSITE-ProRule" id="PRU10007"/>
    </source>
</evidence>
<dbReference type="InterPro" id="IPR016162">
    <property type="entry name" value="Ald_DH_N"/>
</dbReference>
<evidence type="ECO:0000313" key="7">
    <source>
        <dbReference type="EMBL" id="MFC5713064.1"/>
    </source>
</evidence>
<dbReference type="Pfam" id="PF00171">
    <property type="entry name" value="Aldedh"/>
    <property type="match status" value="1"/>
</dbReference>
<evidence type="ECO:0000256" key="2">
    <source>
        <dbReference type="ARBA" id="ARBA00023002"/>
    </source>
</evidence>
<proteinExistence type="inferred from homology"/>